<dbReference type="InterPro" id="IPR039426">
    <property type="entry name" value="TonB-dep_rcpt-like"/>
</dbReference>
<evidence type="ECO:0000256" key="2">
    <source>
        <dbReference type="ARBA" id="ARBA00022448"/>
    </source>
</evidence>
<keyword evidence="10 11" id="KW-0998">Cell outer membrane</keyword>
<dbReference type="OrthoDB" id="8538693at2"/>
<dbReference type="EMBL" id="NEVM01000005">
    <property type="protein sequence ID" value="OZI30463.1"/>
    <property type="molecule type" value="Genomic_DNA"/>
</dbReference>
<protein>
    <submittedName>
        <fullName evidence="16">TonB-dependent receptor</fullName>
    </submittedName>
</protein>
<evidence type="ECO:0000313" key="16">
    <source>
        <dbReference type="EMBL" id="OZI30463.1"/>
    </source>
</evidence>
<keyword evidence="16" id="KW-0675">Receptor</keyword>
<evidence type="ECO:0000256" key="10">
    <source>
        <dbReference type="ARBA" id="ARBA00023237"/>
    </source>
</evidence>
<reference evidence="17" key="1">
    <citation type="submission" date="2017-05" db="EMBL/GenBank/DDBJ databases">
        <title>Complete and WGS of Bordetella genogroups.</title>
        <authorList>
            <person name="Spilker T."/>
            <person name="Lipuma J."/>
        </authorList>
    </citation>
    <scope>NUCLEOTIDE SEQUENCE [LARGE SCALE GENOMIC DNA]</scope>
    <source>
        <strain evidence="17">AU16122</strain>
    </source>
</reference>
<keyword evidence="17" id="KW-1185">Reference proteome</keyword>
<evidence type="ECO:0000256" key="3">
    <source>
        <dbReference type="ARBA" id="ARBA00022452"/>
    </source>
</evidence>
<keyword evidence="3 11" id="KW-1134">Transmembrane beta strand</keyword>
<keyword evidence="13" id="KW-0732">Signal</keyword>
<keyword evidence="8 12" id="KW-0798">TonB box</keyword>
<comment type="similarity">
    <text evidence="11 12">Belongs to the TonB-dependent receptor family.</text>
</comment>
<name>A0A261S1T9_9BORD</name>
<dbReference type="Pfam" id="PF07715">
    <property type="entry name" value="Plug"/>
    <property type="match status" value="1"/>
</dbReference>
<evidence type="ECO:0000256" key="9">
    <source>
        <dbReference type="ARBA" id="ARBA00023136"/>
    </source>
</evidence>
<organism evidence="16 17">
    <name type="scientific">Bordetella genomosp. 10</name>
    <dbReference type="NCBI Taxonomy" id="1416804"/>
    <lineage>
        <taxon>Bacteria</taxon>
        <taxon>Pseudomonadati</taxon>
        <taxon>Pseudomonadota</taxon>
        <taxon>Betaproteobacteria</taxon>
        <taxon>Burkholderiales</taxon>
        <taxon>Alcaligenaceae</taxon>
        <taxon>Bordetella</taxon>
    </lineage>
</organism>
<evidence type="ECO:0000256" key="7">
    <source>
        <dbReference type="ARBA" id="ARBA00023065"/>
    </source>
</evidence>
<dbReference type="Proteomes" id="UP000216020">
    <property type="component" value="Unassembled WGS sequence"/>
</dbReference>
<feature type="domain" description="TonB-dependent receptor plug" evidence="15">
    <location>
        <begin position="73"/>
        <end position="181"/>
    </location>
</feature>
<keyword evidence="4" id="KW-0410">Iron transport</keyword>
<comment type="subcellular location">
    <subcellularLocation>
        <location evidence="1 11">Cell outer membrane</location>
        <topology evidence="1 11">Multi-pass membrane protein</topology>
    </subcellularLocation>
</comment>
<keyword evidence="6" id="KW-0408">Iron</keyword>
<keyword evidence="2 11" id="KW-0813">Transport</keyword>
<dbReference type="InterPro" id="IPR012910">
    <property type="entry name" value="Plug_dom"/>
</dbReference>
<feature type="signal peptide" evidence="13">
    <location>
        <begin position="1"/>
        <end position="32"/>
    </location>
</feature>
<dbReference type="InterPro" id="IPR036942">
    <property type="entry name" value="Beta-barrel_TonB_sf"/>
</dbReference>
<evidence type="ECO:0000259" key="15">
    <source>
        <dbReference type="Pfam" id="PF07715"/>
    </source>
</evidence>
<evidence type="ECO:0000256" key="13">
    <source>
        <dbReference type="SAM" id="SignalP"/>
    </source>
</evidence>
<evidence type="ECO:0000256" key="1">
    <source>
        <dbReference type="ARBA" id="ARBA00004571"/>
    </source>
</evidence>
<dbReference type="GO" id="GO:0009279">
    <property type="term" value="C:cell outer membrane"/>
    <property type="evidence" value="ECO:0007669"/>
    <property type="project" value="UniProtKB-SubCell"/>
</dbReference>
<keyword evidence="5 11" id="KW-0812">Transmembrane</keyword>
<evidence type="ECO:0000259" key="14">
    <source>
        <dbReference type="Pfam" id="PF00593"/>
    </source>
</evidence>
<evidence type="ECO:0000313" key="17">
    <source>
        <dbReference type="Proteomes" id="UP000216020"/>
    </source>
</evidence>
<gene>
    <name evidence="16" type="ORF">CAL29_20775</name>
</gene>
<dbReference type="SUPFAM" id="SSF56935">
    <property type="entry name" value="Porins"/>
    <property type="match status" value="1"/>
</dbReference>
<evidence type="ECO:0000256" key="5">
    <source>
        <dbReference type="ARBA" id="ARBA00022692"/>
    </source>
</evidence>
<evidence type="ECO:0000256" key="4">
    <source>
        <dbReference type="ARBA" id="ARBA00022496"/>
    </source>
</evidence>
<dbReference type="InterPro" id="IPR000531">
    <property type="entry name" value="Beta-barrel_TonB"/>
</dbReference>
<evidence type="ECO:0000256" key="12">
    <source>
        <dbReference type="RuleBase" id="RU003357"/>
    </source>
</evidence>
<keyword evidence="9 11" id="KW-0472">Membrane</keyword>
<feature type="domain" description="TonB-dependent receptor-like beta-barrel" evidence="14">
    <location>
        <begin position="298"/>
        <end position="709"/>
    </location>
</feature>
<dbReference type="PANTHER" id="PTHR32552">
    <property type="entry name" value="FERRICHROME IRON RECEPTOR-RELATED"/>
    <property type="match status" value="1"/>
</dbReference>
<dbReference type="GO" id="GO:0006826">
    <property type="term" value="P:iron ion transport"/>
    <property type="evidence" value="ECO:0007669"/>
    <property type="project" value="UniProtKB-KW"/>
</dbReference>
<accession>A0A261S1T9</accession>
<sequence>MSHSFTLPCAPRAALRPVILHAALIAALAACAAQVRAQEATAASSTTAAARDGATGTELPTVYVTSRKRLESAKDVPVAVSALEGFELRDLRIGTAEDMLRMTPNVGFSSLGDGRSTYMAIRGIGPMAQPLGNDDTSIVVYVDGVPQPLFAADQSLLDADRVEVLRGPQGTLFGRNAQGGAINIITRQPGDTVEMEGGAEVGSSDYRRGWATISGPLKEDKLAGRLAFSYTARDGDVRNLVGRDVGDAASPALRGSLVATPDADTKLTLSIYGQEDHNVPANFVLKHTDGFPEVALDPKGHTDRKIGAIAFTAERRFAKVVATSVTALNHYDYDSLSNNSEALTFSKVFGMPASAFLPATDFSTYNENQNTFHQEFRLASLPQARTSWVAGLNYYQDNYHLRSYYQSPFFAATNGWRDNRYTTHSYAAFGEVTTPISRDDRWKLTGGLRYTRENKTYSADYRNNGFPGNVDAHDQSGRLGYNLVTGRVSLGYDVTPDSNVYLSAAHGAKSGGFPNFTNNTVSGLNDEPYAASRSWSFELGSKNQLLDDRLSLNAAVFLNSVKNENLTALDSSSFTFVPKSIDTRSYGAEIEARYRAARGLDIWGSFGYTHATLRNVSDEVASFSGAASGNRVPSVPRFNAALTVQYRAPAASIGIPRASDAYVAAQYQYIGSREADVGSHFKLDSYAIVNAKIGVAFGNADVYVFGQNLTDEHPQYIGLYYGPGAEAVTVGNGRVVGLGMTVRY</sequence>
<dbReference type="PANTHER" id="PTHR32552:SF81">
    <property type="entry name" value="TONB-DEPENDENT OUTER MEMBRANE RECEPTOR"/>
    <property type="match status" value="1"/>
</dbReference>
<dbReference type="Pfam" id="PF00593">
    <property type="entry name" value="TonB_dep_Rec_b-barrel"/>
    <property type="match status" value="1"/>
</dbReference>
<proteinExistence type="inferred from homology"/>
<evidence type="ECO:0000256" key="6">
    <source>
        <dbReference type="ARBA" id="ARBA00023004"/>
    </source>
</evidence>
<comment type="caution">
    <text evidence="16">The sequence shown here is derived from an EMBL/GenBank/DDBJ whole genome shotgun (WGS) entry which is preliminary data.</text>
</comment>
<dbReference type="CDD" id="cd01347">
    <property type="entry name" value="ligand_gated_channel"/>
    <property type="match status" value="1"/>
</dbReference>
<dbReference type="AlphaFoldDB" id="A0A261S1T9"/>
<dbReference type="Gene3D" id="2.40.170.20">
    <property type="entry name" value="TonB-dependent receptor, beta-barrel domain"/>
    <property type="match status" value="1"/>
</dbReference>
<keyword evidence="7" id="KW-0406">Ion transport</keyword>
<evidence type="ECO:0000256" key="8">
    <source>
        <dbReference type="ARBA" id="ARBA00023077"/>
    </source>
</evidence>
<dbReference type="PROSITE" id="PS52016">
    <property type="entry name" value="TONB_DEPENDENT_REC_3"/>
    <property type="match status" value="1"/>
</dbReference>
<feature type="chain" id="PRO_5012831024" evidence="13">
    <location>
        <begin position="33"/>
        <end position="744"/>
    </location>
</feature>
<evidence type="ECO:0000256" key="11">
    <source>
        <dbReference type="PROSITE-ProRule" id="PRU01360"/>
    </source>
</evidence>
<dbReference type="RefSeq" id="WP_094854887.1">
    <property type="nucleotide sequence ID" value="NZ_NEVM01000005.1"/>
</dbReference>